<evidence type="ECO:0000256" key="15">
    <source>
        <dbReference type="SAM" id="MobiDB-lite"/>
    </source>
</evidence>
<comment type="similarity">
    <text evidence="2">Belongs to the BexD/CtrA/VexA family.</text>
</comment>
<evidence type="ECO:0000259" key="16">
    <source>
        <dbReference type="Pfam" id="PF02563"/>
    </source>
</evidence>
<gene>
    <name evidence="18" type="ORF">EOE66_13185</name>
</gene>
<comment type="subcellular location">
    <subcellularLocation>
        <location evidence="1">Cell outer membrane</location>
        <topology evidence="1">Multi-pass membrane protein</topology>
    </subcellularLocation>
</comment>
<protein>
    <submittedName>
        <fullName evidence="18">Polysaccharide export protein</fullName>
    </submittedName>
</protein>
<feature type="compositionally biased region" description="Low complexity" evidence="15">
    <location>
        <begin position="100"/>
        <end position="119"/>
    </location>
</feature>
<proteinExistence type="inferred from homology"/>
<dbReference type="GO" id="GO:0015288">
    <property type="term" value="F:porin activity"/>
    <property type="evidence" value="ECO:0007669"/>
    <property type="project" value="UniProtKB-KW"/>
</dbReference>
<feature type="compositionally biased region" description="Polar residues" evidence="15">
    <location>
        <begin position="1"/>
        <end position="19"/>
    </location>
</feature>
<keyword evidence="6" id="KW-0812">Transmembrane</keyword>
<dbReference type="InterPro" id="IPR049712">
    <property type="entry name" value="Poly_export"/>
</dbReference>
<accession>A0A437REC4</accession>
<evidence type="ECO:0000256" key="8">
    <source>
        <dbReference type="ARBA" id="ARBA00023047"/>
    </source>
</evidence>
<sequence>MCRCSTWSRPTVTRPTVKSSCRGPRVSDALAHSPCRPDGLPWKAGAWQRLGAAAAGLLAAVLLTGCGTVDLGVLFRSPPAEPVPAAPAPTAMALPWGTTPAEARAAAQAASPAPGADPARAAEARDPAYRIGPEDGLEIAVWKDDSLKSTVLVRPDGGISFPLVGELPVAGLTAAQVREEIATRLRRFVPDAEVTVSVVRVASYRVYVTGRVNRPGEFAVGRTLDVLQALSLAGGMTPFADESEIRIIRREGARQLSIPFDYRQLRKGQGLAQNILLRSGDVVLVP</sequence>
<evidence type="ECO:0000256" key="3">
    <source>
        <dbReference type="ARBA" id="ARBA00022448"/>
    </source>
</evidence>
<evidence type="ECO:0000259" key="17">
    <source>
        <dbReference type="Pfam" id="PF22461"/>
    </source>
</evidence>
<evidence type="ECO:0000256" key="6">
    <source>
        <dbReference type="ARBA" id="ARBA00022692"/>
    </source>
</evidence>
<evidence type="ECO:0000256" key="14">
    <source>
        <dbReference type="ARBA" id="ARBA00023288"/>
    </source>
</evidence>
<dbReference type="PANTHER" id="PTHR33619:SF3">
    <property type="entry name" value="POLYSACCHARIDE EXPORT PROTEIN GFCE-RELATED"/>
    <property type="match status" value="1"/>
</dbReference>
<keyword evidence="10" id="KW-0626">Porin</keyword>
<keyword evidence="7" id="KW-0732">Signal</keyword>
<reference evidence="18 19" key="1">
    <citation type="submission" date="2019-01" db="EMBL/GenBank/DDBJ databases">
        <authorList>
            <person name="Chen W.-M."/>
        </authorList>
    </citation>
    <scope>NUCLEOTIDE SEQUENCE [LARGE SCALE GENOMIC DNA]</scope>
    <source>
        <strain evidence="18 19">KYPY4</strain>
    </source>
</reference>
<dbReference type="Proteomes" id="UP000285575">
    <property type="component" value="Unassembled WGS sequence"/>
</dbReference>
<evidence type="ECO:0000256" key="5">
    <source>
        <dbReference type="ARBA" id="ARBA00022597"/>
    </source>
</evidence>
<keyword evidence="11" id="KW-0472">Membrane</keyword>
<dbReference type="EMBL" id="SACR01000004">
    <property type="protein sequence ID" value="RVU45107.1"/>
    <property type="molecule type" value="Genomic_DNA"/>
</dbReference>
<feature type="domain" description="SLBB" evidence="17">
    <location>
        <begin position="205"/>
        <end position="285"/>
    </location>
</feature>
<dbReference type="Gene3D" id="3.30.1950.10">
    <property type="entry name" value="wza like domain"/>
    <property type="match status" value="1"/>
</dbReference>
<dbReference type="AlphaFoldDB" id="A0A437REC4"/>
<dbReference type="Pfam" id="PF22461">
    <property type="entry name" value="SLBB_2"/>
    <property type="match status" value="1"/>
</dbReference>
<keyword evidence="3" id="KW-0813">Transport</keyword>
<dbReference type="InterPro" id="IPR003715">
    <property type="entry name" value="Poly_export_N"/>
</dbReference>
<keyword evidence="8" id="KW-0625">Polysaccharide transport</keyword>
<feature type="domain" description="Polysaccharide export protein N-terminal" evidence="16">
    <location>
        <begin position="125"/>
        <end position="198"/>
    </location>
</feature>
<keyword evidence="14" id="KW-0449">Lipoprotein</keyword>
<evidence type="ECO:0000256" key="7">
    <source>
        <dbReference type="ARBA" id="ARBA00022729"/>
    </source>
</evidence>
<name>A0A437REC4_9BURK</name>
<keyword evidence="19" id="KW-1185">Reference proteome</keyword>
<keyword evidence="4" id="KW-1134">Transmembrane beta strand</keyword>
<evidence type="ECO:0000256" key="4">
    <source>
        <dbReference type="ARBA" id="ARBA00022452"/>
    </source>
</evidence>
<evidence type="ECO:0000256" key="1">
    <source>
        <dbReference type="ARBA" id="ARBA00004571"/>
    </source>
</evidence>
<dbReference type="OrthoDB" id="9815244at2"/>
<keyword evidence="9" id="KW-0406">Ion transport</keyword>
<keyword evidence="13" id="KW-0998">Cell outer membrane</keyword>
<evidence type="ECO:0000313" key="18">
    <source>
        <dbReference type="EMBL" id="RVU45107.1"/>
    </source>
</evidence>
<organism evidence="18 19">
    <name type="scientific">Rubrivivax rivuli</name>
    <dbReference type="NCBI Taxonomy" id="1862385"/>
    <lineage>
        <taxon>Bacteria</taxon>
        <taxon>Pseudomonadati</taxon>
        <taxon>Pseudomonadota</taxon>
        <taxon>Betaproteobacteria</taxon>
        <taxon>Burkholderiales</taxon>
        <taxon>Sphaerotilaceae</taxon>
        <taxon>Rubrivivax</taxon>
    </lineage>
</organism>
<dbReference type="Gene3D" id="3.10.560.10">
    <property type="entry name" value="Outer membrane lipoprotein wza domain like"/>
    <property type="match status" value="1"/>
</dbReference>
<evidence type="ECO:0000256" key="11">
    <source>
        <dbReference type="ARBA" id="ARBA00023136"/>
    </source>
</evidence>
<dbReference type="Pfam" id="PF02563">
    <property type="entry name" value="Poly_export"/>
    <property type="match status" value="1"/>
</dbReference>
<dbReference type="GO" id="GO:0015159">
    <property type="term" value="F:polysaccharide transmembrane transporter activity"/>
    <property type="evidence" value="ECO:0007669"/>
    <property type="project" value="InterPro"/>
</dbReference>
<evidence type="ECO:0000256" key="2">
    <source>
        <dbReference type="ARBA" id="ARBA00009450"/>
    </source>
</evidence>
<dbReference type="GO" id="GO:0046930">
    <property type="term" value="C:pore complex"/>
    <property type="evidence" value="ECO:0007669"/>
    <property type="project" value="UniProtKB-KW"/>
</dbReference>
<evidence type="ECO:0000256" key="10">
    <source>
        <dbReference type="ARBA" id="ARBA00023114"/>
    </source>
</evidence>
<evidence type="ECO:0000256" key="9">
    <source>
        <dbReference type="ARBA" id="ARBA00023065"/>
    </source>
</evidence>
<keyword evidence="5" id="KW-0762">Sugar transport</keyword>
<dbReference type="InterPro" id="IPR054765">
    <property type="entry name" value="SLBB_dom"/>
</dbReference>
<evidence type="ECO:0000256" key="12">
    <source>
        <dbReference type="ARBA" id="ARBA00023139"/>
    </source>
</evidence>
<dbReference type="GO" id="GO:0006811">
    <property type="term" value="P:monoatomic ion transport"/>
    <property type="evidence" value="ECO:0007669"/>
    <property type="project" value="UniProtKB-KW"/>
</dbReference>
<dbReference type="GO" id="GO:0009279">
    <property type="term" value="C:cell outer membrane"/>
    <property type="evidence" value="ECO:0007669"/>
    <property type="project" value="UniProtKB-SubCell"/>
</dbReference>
<dbReference type="PANTHER" id="PTHR33619">
    <property type="entry name" value="POLYSACCHARIDE EXPORT PROTEIN GFCE-RELATED"/>
    <property type="match status" value="1"/>
</dbReference>
<evidence type="ECO:0000313" key="19">
    <source>
        <dbReference type="Proteomes" id="UP000285575"/>
    </source>
</evidence>
<feature type="region of interest" description="Disordered" evidence="15">
    <location>
        <begin position="100"/>
        <end position="126"/>
    </location>
</feature>
<keyword evidence="12" id="KW-0564">Palmitate</keyword>
<evidence type="ECO:0000256" key="13">
    <source>
        <dbReference type="ARBA" id="ARBA00023237"/>
    </source>
</evidence>
<comment type="caution">
    <text evidence="18">The sequence shown here is derived from an EMBL/GenBank/DDBJ whole genome shotgun (WGS) entry which is preliminary data.</text>
</comment>
<feature type="region of interest" description="Disordered" evidence="15">
    <location>
        <begin position="1"/>
        <end position="25"/>
    </location>
</feature>